<keyword evidence="2" id="KW-1185">Reference proteome</keyword>
<protein>
    <submittedName>
        <fullName evidence="1">Uncharacterized protein</fullName>
    </submittedName>
</protein>
<evidence type="ECO:0000313" key="2">
    <source>
        <dbReference type="Proteomes" id="UP000830768"/>
    </source>
</evidence>
<accession>A0ACD3YKW1</accession>
<reference evidence="1" key="1">
    <citation type="submission" date="2021-11" db="EMBL/GenBank/DDBJ databases">
        <title>Fusarium solani-melongenae Genome sequencing and assembly.</title>
        <authorList>
            <person name="Xie S."/>
            <person name="Huang L."/>
            <person name="Zhang X."/>
        </authorList>
    </citation>
    <scope>NUCLEOTIDE SEQUENCE</scope>
    <source>
        <strain evidence="1">CRI 24-3</strain>
    </source>
</reference>
<gene>
    <name evidence="1" type="ORF">LCI18_000562</name>
</gene>
<dbReference type="Proteomes" id="UP000830768">
    <property type="component" value="Chromosome 1"/>
</dbReference>
<name>A0ACD3YKW1_FUSSC</name>
<organism evidence="1 2">
    <name type="scientific">Fusarium solani subsp. cucurbitae</name>
    <name type="common">Neocosmosporum cucurbitae</name>
    <dbReference type="NCBI Taxonomy" id="2747967"/>
    <lineage>
        <taxon>Eukaryota</taxon>
        <taxon>Fungi</taxon>
        <taxon>Dikarya</taxon>
        <taxon>Ascomycota</taxon>
        <taxon>Pezizomycotina</taxon>
        <taxon>Sordariomycetes</taxon>
        <taxon>Hypocreomycetidae</taxon>
        <taxon>Hypocreales</taxon>
        <taxon>Nectriaceae</taxon>
        <taxon>Fusarium</taxon>
        <taxon>Fusarium solani species complex</taxon>
    </lineage>
</organism>
<dbReference type="EMBL" id="CP090030">
    <property type="protein sequence ID" value="UPK89627.1"/>
    <property type="molecule type" value="Genomic_DNA"/>
</dbReference>
<proteinExistence type="predicted"/>
<evidence type="ECO:0000313" key="1">
    <source>
        <dbReference type="EMBL" id="UPK89627.1"/>
    </source>
</evidence>
<sequence>MLSLCETGQDCHCNCKSGGDRILPTRLVLIDDEDSSIRLYETFKEQQGSYAALSHFWGPPEKHPLRTLQGNIESMKSEIPWDKISVVFGGSIWLCRQLGIKYIWIDSLCIVQDDATEWDIEAAKMAAERWQPQTSSSAPHLIVREHYNRLREDDLESSIIEAHKFLPERHHLLPTRAWAMQESILSTRIVRFTLSNITWECDGETVSEDGFKAVDHPRTFHPSRPFFDALENPTNEGERIELWMGIVAEFTCRSITFPTDRLPAMSGMASRYQSIIGGR</sequence>